<keyword evidence="4" id="KW-0808">Transferase</keyword>
<name>A0A1B8P7E2_HALEL</name>
<dbReference type="Proteomes" id="UP000092504">
    <property type="component" value="Unassembled WGS sequence"/>
</dbReference>
<dbReference type="SUPFAM" id="SSF54001">
    <property type="entry name" value="Cysteine proteinases"/>
    <property type="match status" value="1"/>
</dbReference>
<dbReference type="Pfam" id="PF00797">
    <property type="entry name" value="Acetyltransf_2"/>
    <property type="match status" value="1"/>
</dbReference>
<evidence type="ECO:0000256" key="3">
    <source>
        <dbReference type="SAM" id="MobiDB-lite"/>
    </source>
</evidence>
<dbReference type="InterPro" id="IPR001447">
    <property type="entry name" value="Arylamine_N-AcTrfase"/>
</dbReference>
<evidence type="ECO:0000256" key="1">
    <source>
        <dbReference type="ARBA" id="ARBA00006547"/>
    </source>
</evidence>
<dbReference type="PANTHER" id="PTHR11786:SF0">
    <property type="entry name" value="ARYLAMINE N-ACETYLTRANSFERASE 4-RELATED"/>
    <property type="match status" value="1"/>
</dbReference>
<organism evidence="4 5">
    <name type="scientific">Halomonas elongata</name>
    <dbReference type="NCBI Taxonomy" id="2746"/>
    <lineage>
        <taxon>Bacteria</taxon>
        <taxon>Pseudomonadati</taxon>
        <taxon>Pseudomonadota</taxon>
        <taxon>Gammaproteobacteria</taxon>
        <taxon>Oceanospirillales</taxon>
        <taxon>Halomonadaceae</taxon>
        <taxon>Halomonas</taxon>
    </lineage>
</organism>
<feature type="region of interest" description="Disordered" evidence="3">
    <location>
        <begin position="1"/>
        <end position="27"/>
    </location>
</feature>
<dbReference type="PATRIC" id="fig|2746.7.peg.2665"/>
<dbReference type="Gene3D" id="2.40.128.150">
    <property type="entry name" value="Cysteine proteinases"/>
    <property type="match status" value="1"/>
</dbReference>
<dbReference type="GO" id="GO:0004060">
    <property type="term" value="F:arylamine N-acetyltransferase activity"/>
    <property type="evidence" value="ECO:0007669"/>
    <property type="project" value="UniProtKB-EC"/>
</dbReference>
<evidence type="ECO:0000256" key="2">
    <source>
        <dbReference type="RuleBase" id="RU003452"/>
    </source>
</evidence>
<comment type="similarity">
    <text evidence="1 2">Belongs to the arylamine N-acetyltransferase family.</text>
</comment>
<dbReference type="EMBL" id="MAJD01000001">
    <property type="protein sequence ID" value="OBX38204.1"/>
    <property type="molecule type" value="Genomic_DNA"/>
</dbReference>
<dbReference type="InterPro" id="IPR038765">
    <property type="entry name" value="Papain-like_cys_pep_sf"/>
</dbReference>
<comment type="caution">
    <text evidence="4">The sequence shown here is derived from an EMBL/GenBank/DDBJ whole genome shotgun (WGS) entry which is preliminary data.</text>
</comment>
<protein>
    <submittedName>
        <fullName evidence="4">Arylamine N-acetyltransferase</fullName>
        <ecNumber evidence="4">2.3.1.5</ecNumber>
    </submittedName>
</protein>
<gene>
    <name evidence="4" type="primary">nat</name>
    <name evidence="4" type="ORF">A8U91_02590</name>
</gene>
<reference evidence="4 5" key="1">
    <citation type="submission" date="2016-06" db="EMBL/GenBank/DDBJ databases">
        <title>Genome sequence of halotolerant plant growth promoting strain of Halomonas elongata HEK1 isolated from salterns of Rann of Kutch, Gujarat, India.</title>
        <authorList>
            <person name="Gaba S."/>
            <person name="Singh R.N."/>
            <person name="Abrol S."/>
            <person name="Kaushik R."/>
            <person name="Saxena A.K."/>
        </authorList>
    </citation>
    <scope>NUCLEOTIDE SEQUENCE [LARGE SCALE GENOMIC DNA]</scope>
    <source>
        <strain evidence="4 5">HEK1</strain>
    </source>
</reference>
<proteinExistence type="inferred from homology"/>
<dbReference type="PANTHER" id="PTHR11786">
    <property type="entry name" value="N-HYDROXYARYLAMINE O-ACETYLTRANSFERASE"/>
    <property type="match status" value="1"/>
</dbReference>
<sequence>MSQPIDSIDGNRSHHAPALNPHANPSEANTTKRALLLGYAPQTLEALRDELTELGVATGGTASLVHLESPEFDVAIHAPGTSSAERRQARELLGSHASLIEAPAALAVSRAASALEGEAPPAIDLDAYCARIGYRGPREATFHTLATLQEQHPAAIAFENLDVLMDKGIDLAPERIDAKLIDSRRGGYCFEHNALFKRALTAMGFQVDGLIARVLWQAPAGSAPNLPTHMALRVWLDDTPWLVDVGFGGNMPTTPLDMTTSAPQPTPHGLYRVLPFGDGWRLQVWIEDRWRSLYELAPTPQLDIDYELPNWYTATHPDSHFRHRLTVALTTPEARYSLADRRLTVRRTDGQQTRTLLDADGLERTLHETFGLDVSPDWRPLLERIAES</sequence>
<evidence type="ECO:0000313" key="4">
    <source>
        <dbReference type="EMBL" id="OBX38204.1"/>
    </source>
</evidence>
<dbReference type="Gene3D" id="3.30.2140.10">
    <property type="entry name" value="Arylamine N-acetyltransferase"/>
    <property type="match status" value="1"/>
</dbReference>
<keyword evidence="4" id="KW-0012">Acyltransferase</keyword>
<accession>A0A1B8P7E2</accession>
<dbReference type="PRINTS" id="PR01543">
    <property type="entry name" value="ANATRNSFRASE"/>
</dbReference>
<dbReference type="EC" id="2.3.1.5" evidence="4"/>
<evidence type="ECO:0000313" key="5">
    <source>
        <dbReference type="Proteomes" id="UP000092504"/>
    </source>
</evidence>
<dbReference type="AlphaFoldDB" id="A0A1B8P7E2"/>